<dbReference type="Pfam" id="PF00144">
    <property type="entry name" value="Beta-lactamase"/>
    <property type="match status" value="1"/>
</dbReference>
<feature type="signal peptide" evidence="1">
    <location>
        <begin position="1"/>
        <end position="24"/>
    </location>
</feature>
<dbReference type="PANTHER" id="PTHR46825">
    <property type="entry name" value="D-ALANYL-D-ALANINE-CARBOXYPEPTIDASE/ENDOPEPTIDASE AMPH"/>
    <property type="match status" value="1"/>
</dbReference>
<dbReference type="Gene3D" id="3.40.710.10">
    <property type="entry name" value="DD-peptidase/beta-lactamase superfamily"/>
    <property type="match status" value="1"/>
</dbReference>
<dbReference type="RefSeq" id="WP_369779633.1">
    <property type="nucleotide sequence ID" value="NZ_CP165727.1"/>
</dbReference>
<dbReference type="SUPFAM" id="SSF56601">
    <property type="entry name" value="beta-lactamase/transpeptidase-like"/>
    <property type="match status" value="1"/>
</dbReference>
<protein>
    <submittedName>
        <fullName evidence="3">Serine hydrolase domain-containing protein</fullName>
        <ecNumber evidence="3">3.-.-.-</ecNumber>
    </submittedName>
</protein>
<gene>
    <name evidence="3" type="ORF">AB5J51_36120</name>
</gene>
<evidence type="ECO:0000313" key="3">
    <source>
        <dbReference type="EMBL" id="XDV67968.1"/>
    </source>
</evidence>
<keyword evidence="3" id="KW-0378">Hydrolase</keyword>
<organism evidence="3">
    <name type="scientific">Streptomyces sp. R33</name>
    <dbReference type="NCBI Taxonomy" id="3238629"/>
    <lineage>
        <taxon>Bacteria</taxon>
        <taxon>Bacillati</taxon>
        <taxon>Actinomycetota</taxon>
        <taxon>Actinomycetes</taxon>
        <taxon>Kitasatosporales</taxon>
        <taxon>Streptomycetaceae</taxon>
        <taxon>Streptomyces</taxon>
    </lineage>
</organism>
<dbReference type="InterPro" id="IPR012338">
    <property type="entry name" value="Beta-lactam/transpept-like"/>
</dbReference>
<dbReference type="PROSITE" id="PS50008">
    <property type="entry name" value="PIPLC_Y_DOMAIN"/>
    <property type="match status" value="1"/>
</dbReference>
<dbReference type="EMBL" id="CP165727">
    <property type="protein sequence ID" value="XDV67968.1"/>
    <property type="molecule type" value="Genomic_DNA"/>
</dbReference>
<dbReference type="PANTHER" id="PTHR46825:SF7">
    <property type="entry name" value="D-ALANYL-D-ALANINE CARBOXYPEPTIDASE"/>
    <property type="match status" value="1"/>
</dbReference>
<dbReference type="GO" id="GO:0004435">
    <property type="term" value="F:phosphatidylinositol-4,5-bisphosphate phospholipase C activity"/>
    <property type="evidence" value="ECO:0007669"/>
    <property type="project" value="InterPro"/>
</dbReference>
<name>A0AB39YDB5_9ACTN</name>
<feature type="domain" description="PI-PLC Y-box" evidence="2">
    <location>
        <begin position="252"/>
        <end position="278"/>
    </location>
</feature>
<dbReference type="EC" id="3.-.-.-" evidence="3"/>
<evidence type="ECO:0000256" key="1">
    <source>
        <dbReference type="SAM" id="SignalP"/>
    </source>
</evidence>
<dbReference type="GO" id="GO:0035556">
    <property type="term" value="P:intracellular signal transduction"/>
    <property type="evidence" value="ECO:0007669"/>
    <property type="project" value="InterPro"/>
</dbReference>
<dbReference type="InterPro" id="IPR001711">
    <property type="entry name" value="PLipase_C_Pinositol-sp_Y"/>
</dbReference>
<proteinExistence type="predicted"/>
<accession>A0AB39YDB5</accession>
<dbReference type="InterPro" id="IPR001466">
    <property type="entry name" value="Beta-lactam-related"/>
</dbReference>
<dbReference type="AlphaFoldDB" id="A0AB39YDB5"/>
<dbReference type="InterPro" id="IPR050491">
    <property type="entry name" value="AmpC-like"/>
</dbReference>
<feature type="chain" id="PRO_5044282851" evidence="1">
    <location>
        <begin position="25"/>
        <end position="391"/>
    </location>
</feature>
<evidence type="ECO:0000259" key="2">
    <source>
        <dbReference type="PROSITE" id="PS50008"/>
    </source>
</evidence>
<keyword evidence="1" id="KW-0732">Signal</keyword>
<reference evidence="3" key="1">
    <citation type="submission" date="2024-08" db="EMBL/GenBank/DDBJ databases">
        <authorList>
            <person name="Yu S.T."/>
        </authorList>
    </citation>
    <scope>NUCLEOTIDE SEQUENCE</scope>
    <source>
        <strain evidence="3">R33</strain>
    </source>
</reference>
<dbReference type="GO" id="GO:0006629">
    <property type="term" value="P:lipid metabolic process"/>
    <property type="evidence" value="ECO:0007669"/>
    <property type="project" value="InterPro"/>
</dbReference>
<sequence length="391" mass="41864">MRGRRVRRAGAPAAVALLMAALCAGTGPDASASVRTDFDPATVQKLDAAITKIMKQTGMPGLDIGMWVPGRGVYEKSFGVADKQTGTPMKSDLYSRIGSVTKTFTVTGVLQLVDQGKVGLDDPISRYVSGVPGGDGITLRQLAEMRSGLFDYTVDEKWMAGVRADPHRAYTPRQLVDVAFRHPPNFKPGARWEYCNTNTVLLGMLVEKVSGQNLDVYLRDHVFAPLKLNATSLPGNGAMPDPHAHGYTDFTPKGTVADATHWNPSWAWAAGAMISDLDDLHTWAPALADGRLLTKKTQAERLRTLPIGVIPGASYGLGILDFNGWLGHNGELPGYETIAAQLPAEKATLVVLVNSDIDYQGKNLSGLIGNAVTSIVTPDHLWPAPVGAAKK</sequence>